<name>A0A6H0X2I2_9CAUD</name>
<evidence type="ECO:0000256" key="1">
    <source>
        <dbReference type="SAM" id="Phobius"/>
    </source>
</evidence>
<feature type="transmembrane region" description="Helical" evidence="1">
    <location>
        <begin position="6"/>
        <end position="30"/>
    </location>
</feature>
<keyword evidence="3" id="KW-1185">Reference proteome</keyword>
<proteinExistence type="predicted"/>
<organism evidence="2 3">
    <name type="scientific">Acinetobacter virus vB_AbaP_AGC01</name>
    <dbReference type="NCBI Taxonomy" id="2723754"/>
    <lineage>
        <taxon>Viruses</taxon>
        <taxon>Duplodnaviria</taxon>
        <taxon>Heunggongvirae</taxon>
        <taxon>Uroviricota</taxon>
        <taxon>Caudoviricetes</taxon>
        <taxon>Autographivirales</taxon>
        <taxon>Autoscriptoviridae</taxon>
        <taxon>Beijerinckvirinae</taxon>
        <taxon>Friunavirus</taxon>
        <taxon>Friunavirus AGC01</taxon>
    </lineage>
</organism>
<protein>
    <submittedName>
        <fullName evidence="2">Uncharacterized protein</fullName>
    </submittedName>
</protein>
<reference evidence="2 3" key="1">
    <citation type="submission" date="2020-03" db="EMBL/GenBank/DDBJ databases">
        <title>Characterization of the novel Fri1-like bacteriophage vB_AbaP_AGC01.</title>
        <authorList>
            <person name="Grygorcewicz B."/>
            <person name="Dolegowska B."/>
            <person name="Golec P."/>
            <person name="Roszak M."/>
        </authorList>
    </citation>
    <scope>NUCLEOTIDE SEQUENCE [LARGE SCALE GENOMIC DNA]</scope>
</reference>
<keyword evidence="1" id="KW-1133">Transmembrane helix</keyword>
<keyword evidence="1" id="KW-0812">Transmembrane</keyword>
<evidence type="ECO:0000313" key="3">
    <source>
        <dbReference type="Proteomes" id="UP000500984"/>
    </source>
</evidence>
<evidence type="ECO:0000313" key="2">
    <source>
        <dbReference type="EMBL" id="QIW86341.1"/>
    </source>
</evidence>
<keyword evidence="1" id="KW-0472">Membrane</keyword>
<dbReference type="Proteomes" id="UP000500984">
    <property type="component" value="Segment"/>
</dbReference>
<accession>A0A6H0X2I2</accession>
<sequence length="35" mass="4064">MLLNIINITIIIYISNIIVFLFILLLTNILKGRYA</sequence>
<dbReference type="EMBL" id="MT263719">
    <property type="protein sequence ID" value="QIW86341.1"/>
    <property type="molecule type" value="Genomic_DNA"/>
</dbReference>